<feature type="coiled-coil region" evidence="1">
    <location>
        <begin position="32"/>
        <end position="81"/>
    </location>
</feature>
<sequence length="263" mass="29773">MLRRSLPFLLLPLFSGCTLLSQQAHEQTLAAMTQLETNLQRSLDENRAAMEANSVQQNNRIEALEQELASLNQRLFHLQRTTVQLKEQTEASQQAQSSNQVPPAPRVELPAELKGKIIIGSKEWVWVDFAKQSYRARIDTGATTSSLNATDIQEFERDGATWIRFSLSHADDQGKPTIVEAPLVRWVKIKQASAEEVERRPVVEAWIRLGSVHEKAQFTLADRSHMEYAVLLGREFFKDIAIVDVSRQFVQPKPSEKAPAETK</sequence>
<dbReference type="Gene3D" id="2.40.70.10">
    <property type="entry name" value="Acid Proteases"/>
    <property type="match status" value="1"/>
</dbReference>
<dbReference type="InterPro" id="IPR008503">
    <property type="entry name" value="Asp_endopeptidase"/>
</dbReference>
<evidence type="ECO:0000256" key="1">
    <source>
        <dbReference type="SAM" id="Coils"/>
    </source>
</evidence>
<organism evidence="4 5">
    <name type="scientific">Vibrio stylophorae</name>
    <dbReference type="NCBI Taxonomy" id="659351"/>
    <lineage>
        <taxon>Bacteria</taxon>
        <taxon>Pseudomonadati</taxon>
        <taxon>Pseudomonadota</taxon>
        <taxon>Gammaproteobacteria</taxon>
        <taxon>Vibrionales</taxon>
        <taxon>Vibrionaceae</taxon>
        <taxon>Vibrio</taxon>
    </lineage>
</organism>
<protein>
    <recommendedName>
        <fullName evidence="3">Retropepsin-like aspartic endopeptidase domain-containing protein</fullName>
    </recommendedName>
</protein>
<dbReference type="SUPFAM" id="SSF50630">
    <property type="entry name" value="Acid proteases"/>
    <property type="match status" value="1"/>
</dbReference>
<comment type="caution">
    <text evidence="4">The sequence shown here is derived from an EMBL/GenBank/DDBJ whole genome shotgun (WGS) entry which is preliminary data.</text>
</comment>
<dbReference type="Pfam" id="PF05618">
    <property type="entry name" value="Zn_protease"/>
    <property type="match status" value="1"/>
</dbReference>
<gene>
    <name evidence="4" type="ORF">VST7929_01046</name>
</gene>
<evidence type="ECO:0000256" key="2">
    <source>
        <dbReference type="SAM" id="SignalP"/>
    </source>
</evidence>
<feature type="domain" description="Retropepsin-like aspartic endopeptidase" evidence="3">
    <location>
        <begin position="118"/>
        <end position="254"/>
    </location>
</feature>
<feature type="chain" id="PRO_5045115406" description="Retropepsin-like aspartic endopeptidase domain-containing protein" evidence="2">
    <location>
        <begin position="27"/>
        <end position="263"/>
    </location>
</feature>
<feature type="signal peptide" evidence="2">
    <location>
        <begin position="1"/>
        <end position="26"/>
    </location>
</feature>
<dbReference type="PANTHER" id="PTHR38037:SF2">
    <property type="entry name" value="ATP-DEPENDENT ZINC PROTEASE DOMAIN-CONTAINING PROTEIN-RELATED"/>
    <property type="match status" value="1"/>
</dbReference>
<keyword evidence="2" id="KW-0732">Signal</keyword>
<dbReference type="EMBL" id="CAKLDI010000001">
    <property type="protein sequence ID" value="CAH0533184.1"/>
    <property type="molecule type" value="Genomic_DNA"/>
</dbReference>
<accession>A0ABN8DPS1</accession>
<evidence type="ECO:0000313" key="4">
    <source>
        <dbReference type="EMBL" id="CAH0533184.1"/>
    </source>
</evidence>
<dbReference type="Proteomes" id="UP000838672">
    <property type="component" value="Unassembled WGS sequence"/>
</dbReference>
<evidence type="ECO:0000313" key="5">
    <source>
        <dbReference type="Proteomes" id="UP000838672"/>
    </source>
</evidence>
<dbReference type="InterPro" id="IPR021109">
    <property type="entry name" value="Peptidase_aspartic_dom_sf"/>
</dbReference>
<dbReference type="PROSITE" id="PS51257">
    <property type="entry name" value="PROKAR_LIPOPROTEIN"/>
    <property type="match status" value="1"/>
</dbReference>
<name>A0ABN8DPS1_9VIBR</name>
<keyword evidence="1" id="KW-0175">Coiled coil</keyword>
<reference evidence="4" key="1">
    <citation type="submission" date="2021-11" db="EMBL/GenBank/DDBJ databases">
        <authorList>
            <person name="Rodrigo-Torres L."/>
            <person name="Arahal R. D."/>
            <person name="Lucena T."/>
        </authorList>
    </citation>
    <scope>NUCLEOTIDE SEQUENCE</scope>
    <source>
        <strain evidence="4">CECT 7929</strain>
    </source>
</reference>
<proteinExistence type="predicted"/>
<dbReference type="RefSeq" id="WP_237465462.1">
    <property type="nucleotide sequence ID" value="NZ_CAKLDI010000001.1"/>
</dbReference>
<keyword evidence="5" id="KW-1185">Reference proteome</keyword>
<evidence type="ECO:0000259" key="3">
    <source>
        <dbReference type="Pfam" id="PF05618"/>
    </source>
</evidence>
<dbReference type="PANTHER" id="PTHR38037">
    <property type="entry name" value="ZN_PROTEASE DOMAIN-CONTAINING PROTEIN"/>
    <property type="match status" value="1"/>
</dbReference>